<sequence length="79" mass="8388">MTEVPDFDPSPDSYVYAGLADHVAARIASGDLPSGAKLPGERELAETYGVAVGTARRATKELRDRELVKTLPGKGTFVV</sequence>
<dbReference type="InterPro" id="IPR000524">
    <property type="entry name" value="Tscrpt_reg_HTH_GntR"/>
</dbReference>
<dbReference type="InterPro" id="IPR050679">
    <property type="entry name" value="Bact_HTH_transcr_reg"/>
</dbReference>
<evidence type="ECO:0000313" key="6">
    <source>
        <dbReference type="Proteomes" id="UP000598217"/>
    </source>
</evidence>
<dbReference type="CDD" id="cd07377">
    <property type="entry name" value="WHTH_GntR"/>
    <property type="match status" value="1"/>
</dbReference>
<dbReference type="SUPFAM" id="SSF46785">
    <property type="entry name" value="Winged helix' DNA-binding domain"/>
    <property type="match status" value="1"/>
</dbReference>
<evidence type="ECO:0000256" key="3">
    <source>
        <dbReference type="ARBA" id="ARBA00023163"/>
    </source>
</evidence>
<dbReference type="PANTHER" id="PTHR44846:SF1">
    <property type="entry name" value="MANNOSYL-D-GLYCERATE TRANSPORT_METABOLISM SYSTEM REPRESSOR MNGR-RELATED"/>
    <property type="match status" value="1"/>
</dbReference>
<dbReference type="InterPro" id="IPR036388">
    <property type="entry name" value="WH-like_DNA-bd_sf"/>
</dbReference>
<protein>
    <submittedName>
        <fullName evidence="5">DNA-binding GntR family transcriptional regulator</fullName>
    </submittedName>
</protein>
<evidence type="ECO:0000313" key="5">
    <source>
        <dbReference type="EMBL" id="MBE1455817.1"/>
    </source>
</evidence>
<dbReference type="PROSITE" id="PS50949">
    <property type="entry name" value="HTH_GNTR"/>
    <property type="match status" value="1"/>
</dbReference>
<accession>A0ABR9H9V5</accession>
<dbReference type="Proteomes" id="UP000598217">
    <property type="component" value="Unassembled WGS sequence"/>
</dbReference>
<dbReference type="Pfam" id="PF00392">
    <property type="entry name" value="GntR"/>
    <property type="match status" value="1"/>
</dbReference>
<dbReference type="PANTHER" id="PTHR44846">
    <property type="entry name" value="MANNOSYL-D-GLYCERATE TRANSPORT/METABOLISM SYSTEM REPRESSOR MNGR-RELATED"/>
    <property type="match status" value="1"/>
</dbReference>
<dbReference type="GO" id="GO:0003677">
    <property type="term" value="F:DNA binding"/>
    <property type="evidence" value="ECO:0007669"/>
    <property type="project" value="UniProtKB-KW"/>
</dbReference>
<evidence type="ECO:0000259" key="4">
    <source>
        <dbReference type="PROSITE" id="PS50949"/>
    </source>
</evidence>
<dbReference type="RefSeq" id="WP_191273853.1">
    <property type="nucleotide sequence ID" value="NZ_BMXJ01000007.1"/>
</dbReference>
<name>A0ABR9H9V5_9ACTN</name>
<gene>
    <name evidence="5" type="ORF">H4W79_000031</name>
</gene>
<feature type="domain" description="HTH gntR-type" evidence="4">
    <location>
        <begin position="13"/>
        <end position="79"/>
    </location>
</feature>
<dbReference type="Gene3D" id="1.10.10.10">
    <property type="entry name" value="Winged helix-like DNA-binding domain superfamily/Winged helix DNA-binding domain"/>
    <property type="match status" value="1"/>
</dbReference>
<reference evidence="5 6" key="1">
    <citation type="submission" date="2020-10" db="EMBL/GenBank/DDBJ databases">
        <title>Sequencing the genomes of 1000 actinobacteria strains.</title>
        <authorList>
            <person name="Klenk H.-P."/>
        </authorList>
    </citation>
    <scope>NUCLEOTIDE SEQUENCE [LARGE SCALE GENOMIC DNA]</scope>
    <source>
        <strain evidence="5 6">DSM 45157</strain>
    </source>
</reference>
<evidence type="ECO:0000256" key="1">
    <source>
        <dbReference type="ARBA" id="ARBA00023015"/>
    </source>
</evidence>
<dbReference type="InterPro" id="IPR036390">
    <property type="entry name" value="WH_DNA-bd_sf"/>
</dbReference>
<proteinExistence type="predicted"/>
<comment type="caution">
    <text evidence="5">The sequence shown here is derived from an EMBL/GenBank/DDBJ whole genome shotgun (WGS) entry which is preliminary data.</text>
</comment>
<keyword evidence="3" id="KW-0804">Transcription</keyword>
<keyword evidence="6" id="KW-1185">Reference proteome</keyword>
<evidence type="ECO:0000256" key="2">
    <source>
        <dbReference type="ARBA" id="ARBA00023125"/>
    </source>
</evidence>
<organism evidence="5 6">
    <name type="scientific">Nocardiopsis terrae</name>
    <dbReference type="NCBI Taxonomy" id="372655"/>
    <lineage>
        <taxon>Bacteria</taxon>
        <taxon>Bacillati</taxon>
        <taxon>Actinomycetota</taxon>
        <taxon>Actinomycetes</taxon>
        <taxon>Streptosporangiales</taxon>
        <taxon>Nocardiopsidaceae</taxon>
        <taxon>Nocardiopsis</taxon>
    </lineage>
</organism>
<dbReference type="EMBL" id="JADBDY010000001">
    <property type="protein sequence ID" value="MBE1455817.1"/>
    <property type="molecule type" value="Genomic_DNA"/>
</dbReference>
<keyword evidence="2 5" id="KW-0238">DNA-binding</keyword>
<dbReference type="SMART" id="SM00345">
    <property type="entry name" value="HTH_GNTR"/>
    <property type="match status" value="1"/>
</dbReference>
<keyword evidence="1" id="KW-0805">Transcription regulation</keyword>